<keyword evidence="1" id="KW-0805">Transcription regulation</keyword>
<evidence type="ECO:0000256" key="2">
    <source>
        <dbReference type="ARBA" id="ARBA00023125"/>
    </source>
</evidence>
<dbReference type="InterPro" id="IPR036390">
    <property type="entry name" value="WH_DNA-bd_sf"/>
</dbReference>
<reference evidence="6" key="1">
    <citation type="submission" date="2024-06" db="EMBL/GenBank/DDBJ databases">
        <title>Genome sequence of Vogesella sp. MAHUQ-64.</title>
        <authorList>
            <person name="Huq M.A."/>
        </authorList>
    </citation>
    <scope>NUCLEOTIDE SEQUENCE</scope>
    <source>
        <strain evidence="6">MAHUQ-64</strain>
    </source>
</reference>
<evidence type="ECO:0000313" key="6">
    <source>
        <dbReference type="EMBL" id="MEQ6290907.1"/>
    </source>
</evidence>
<evidence type="ECO:0000256" key="1">
    <source>
        <dbReference type="ARBA" id="ARBA00023015"/>
    </source>
</evidence>
<dbReference type="Gene3D" id="1.10.10.10">
    <property type="entry name" value="Winged helix-like DNA-binding domain superfamily/Winged helix DNA-binding domain"/>
    <property type="match status" value="1"/>
</dbReference>
<feature type="domain" description="HTH crp-type" evidence="5">
    <location>
        <begin position="159"/>
        <end position="224"/>
    </location>
</feature>
<dbReference type="SUPFAM" id="SSF46785">
    <property type="entry name" value="Winged helix' DNA-binding domain"/>
    <property type="match status" value="1"/>
</dbReference>
<evidence type="ECO:0000313" key="7">
    <source>
        <dbReference type="Proteomes" id="UP001433638"/>
    </source>
</evidence>
<dbReference type="SUPFAM" id="SSF51206">
    <property type="entry name" value="cAMP-binding domain-like"/>
    <property type="match status" value="1"/>
</dbReference>
<dbReference type="PANTHER" id="PTHR24567">
    <property type="entry name" value="CRP FAMILY TRANSCRIPTIONAL REGULATORY PROTEIN"/>
    <property type="match status" value="1"/>
</dbReference>
<dbReference type="PRINTS" id="PR00035">
    <property type="entry name" value="HTHGNTR"/>
</dbReference>
<dbReference type="Pfam" id="PF13545">
    <property type="entry name" value="HTH_Crp_2"/>
    <property type="match status" value="1"/>
</dbReference>
<dbReference type="InterPro" id="IPR014710">
    <property type="entry name" value="RmlC-like_jellyroll"/>
</dbReference>
<dbReference type="SMART" id="SM00100">
    <property type="entry name" value="cNMP"/>
    <property type="match status" value="1"/>
</dbReference>
<dbReference type="Gene3D" id="2.60.120.10">
    <property type="entry name" value="Jelly Rolls"/>
    <property type="match status" value="1"/>
</dbReference>
<keyword evidence="3" id="KW-0804">Transcription</keyword>
<evidence type="ECO:0000256" key="3">
    <source>
        <dbReference type="ARBA" id="ARBA00023163"/>
    </source>
</evidence>
<accession>A0ABV1M3V1</accession>
<keyword evidence="2" id="KW-0238">DNA-binding</keyword>
<evidence type="ECO:0000259" key="4">
    <source>
        <dbReference type="PROSITE" id="PS50042"/>
    </source>
</evidence>
<gene>
    <name evidence="6" type="ORF">ABNW52_09785</name>
</gene>
<proteinExistence type="predicted"/>
<evidence type="ECO:0000259" key="5">
    <source>
        <dbReference type="PROSITE" id="PS51063"/>
    </source>
</evidence>
<dbReference type="InterPro" id="IPR000595">
    <property type="entry name" value="cNMP-bd_dom"/>
</dbReference>
<dbReference type="InterPro" id="IPR018490">
    <property type="entry name" value="cNMP-bd_dom_sf"/>
</dbReference>
<keyword evidence="7" id="KW-1185">Reference proteome</keyword>
<dbReference type="InterPro" id="IPR012318">
    <property type="entry name" value="HTH_CRP"/>
</dbReference>
<name>A0ABV1M3V1_9NEIS</name>
<dbReference type="InterPro" id="IPR036388">
    <property type="entry name" value="WH-like_DNA-bd_sf"/>
</dbReference>
<dbReference type="PROSITE" id="PS50042">
    <property type="entry name" value="CNMP_BINDING_3"/>
    <property type="match status" value="1"/>
</dbReference>
<dbReference type="EMBL" id="JBEFLD010000004">
    <property type="protein sequence ID" value="MEQ6290907.1"/>
    <property type="molecule type" value="Genomic_DNA"/>
</dbReference>
<dbReference type="InterPro" id="IPR050397">
    <property type="entry name" value="Env_Response_Regulators"/>
</dbReference>
<sequence>MPSAVQPFCQNGDTNPPAALAASPWYAAAPVELQLALQALGRARALDSGQFLFHRGAPTDGLYCLLTGSMRISCVSRLGKEAPLVRLQPGDWFGELALFDDGPRTHDAIASQPCTLWLLPQAALLGWLQQQPQHWRHLGLLLADKTRRLMQGLAQQTLLDIPSRLAQRLWLLSSEQLPELLLSQEELAGMLGISRQSCNAALQTLAANGLLQLARGRIRIANRQALADFGRL</sequence>
<dbReference type="CDD" id="cd00038">
    <property type="entry name" value="CAP_ED"/>
    <property type="match status" value="1"/>
</dbReference>
<dbReference type="InterPro" id="IPR000524">
    <property type="entry name" value="Tscrpt_reg_HTH_GntR"/>
</dbReference>
<dbReference type="PANTHER" id="PTHR24567:SF74">
    <property type="entry name" value="HTH-TYPE TRANSCRIPTIONAL REGULATOR ARCR"/>
    <property type="match status" value="1"/>
</dbReference>
<dbReference type="PROSITE" id="PS51063">
    <property type="entry name" value="HTH_CRP_2"/>
    <property type="match status" value="1"/>
</dbReference>
<feature type="domain" description="Cyclic nucleotide-binding" evidence="4">
    <location>
        <begin position="46"/>
        <end position="124"/>
    </location>
</feature>
<dbReference type="Pfam" id="PF00027">
    <property type="entry name" value="cNMP_binding"/>
    <property type="match status" value="1"/>
</dbReference>
<dbReference type="Proteomes" id="UP001433638">
    <property type="component" value="Unassembled WGS sequence"/>
</dbReference>
<protein>
    <submittedName>
        <fullName evidence="6">Crp/Fnr family transcriptional regulator</fullName>
    </submittedName>
</protein>
<comment type="caution">
    <text evidence="6">The sequence shown here is derived from an EMBL/GenBank/DDBJ whole genome shotgun (WGS) entry which is preliminary data.</text>
</comment>
<organism evidence="6 7">
    <name type="scientific">Vogesella oryzagri</name>
    <dbReference type="NCBI Taxonomy" id="3160864"/>
    <lineage>
        <taxon>Bacteria</taxon>
        <taxon>Pseudomonadati</taxon>
        <taxon>Pseudomonadota</taxon>
        <taxon>Betaproteobacteria</taxon>
        <taxon>Neisseriales</taxon>
        <taxon>Chromobacteriaceae</taxon>
        <taxon>Vogesella</taxon>
    </lineage>
</organism>